<feature type="domain" description="Peptidase S26" evidence="6">
    <location>
        <begin position="25"/>
        <end position="88"/>
    </location>
</feature>
<dbReference type="InterPro" id="IPR036286">
    <property type="entry name" value="LexA/Signal_pep-like_sf"/>
</dbReference>
<gene>
    <name evidence="7" type="ORF">UFOPK3241_01434</name>
</gene>
<accession>A0A6J7BJ19</accession>
<dbReference type="GO" id="GO:0004252">
    <property type="term" value="F:serine-type endopeptidase activity"/>
    <property type="evidence" value="ECO:0007669"/>
    <property type="project" value="InterPro"/>
</dbReference>
<organism evidence="7">
    <name type="scientific">freshwater metagenome</name>
    <dbReference type="NCBI Taxonomy" id="449393"/>
    <lineage>
        <taxon>unclassified sequences</taxon>
        <taxon>metagenomes</taxon>
        <taxon>ecological metagenomes</taxon>
    </lineage>
</organism>
<dbReference type="PANTHER" id="PTHR10806">
    <property type="entry name" value="SIGNAL PEPTIDASE COMPLEX CATALYTIC SUBUNIT SEC11"/>
    <property type="match status" value="1"/>
</dbReference>
<dbReference type="EMBL" id="CAFAZX010000124">
    <property type="protein sequence ID" value="CAB4845562.1"/>
    <property type="molecule type" value="Genomic_DNA"/>
</dbReference>
<proteinExistence type="predicted"/>
<dbReference type="AlphaFoldDB" id="A0A6J7BJ19"/>
<dbReference type="NCBIfam" id="TIGR02228">
    <property type="entry name" value="sigpep_I_arch"/>
    <property type="match status" value="1"/>
</dbReference>
<comment type="subcellular location">
    <subcellularLocation>
        <location evidence="1">Membrane</location>
    </subcellularLocation>
</comment>
<dbReference type="Gene3D" id="2.10.109.10">
    <property type="entry name" value="Umud Fragment, subunit A"/>
    <property type="match status" value="1"/>
</dbReference>
<evidence type="ECO:0000313" key="7">
    <source>
        <dbReference type="EMBL" id="CAB4845562.1"/>
    </source>
</evidence>
<evidence type="ECO:0000256" key="1">
    <source>
        <dbReference type="ARBA" id="ARBA00004370"/>
    </source>
</evidence>
<sequence>MATHTVSRRSVNRGTTRFNVAFLFSLVLVLVAPALITAYFGISIHTVMSGSMKPTMNPGDELIADVIPANHVQVGDVILYLNPENWEMTAHRVVKKTQDGQGIKLVMQGDANSTPDPEVAYSGLQPIRQVVYTIPKIGYVLDLLSSTVMKTLGGVLLVLINIFFFMKMRRKEVAVTIAPTGRIMSRDGLGEAPRLSVEERLQQMDRFTQY</sequence>
<evidence type="ECO:0000256" key="3">
    <source>
        <dbReference type="ARBA" id="ARBA00022989"/>
    </source>
</evidence>
<keyword evidence="2 5" id="KW-0812">Transmembrane</keyword>
<feature type="transmembrane region" description="Helical" evidence="5">
    <location>
        <begin position="20"/>
        <end position="42"/>
    </location>
</feature>
<dbReference type="PANTHER" id="PTHR10806:SF6">
    <property type="entry name" value="SIGNAL PEPTIDASE COMPLEX CATALYTIC SUBUNIT SEC11"/>
    <property type="match status" value="1"/>
</dbReference>
<evidence type="ECO:0000256" key="5">
    <source>
        <dbReference type="SAM" id="Phobius"/>
    </source>
</evidence>
<evidence type="ECO:0000256" key="2">
    <source>
        <dbReference type="ARBA" id="ARBA00022692"/>
    </source>
</evidence>
<keyword evidence="4 5" id="KW-0472">Membrane</keyword>
<name>A0A6J7BJ19_9ZZZZ</name>
<evidence type="ECO:0000259" key="6">
    <source>
        <dbReference type="Pfam" id="PF10502"/>
    </source>
</evidence>
<dbReference type="GO" id="GO:0016020">
    <property type="term" value="C:membrane"/>
    <property type="evidence" value="ECO:0007669"/>
    <property type="project" value="UniProtKB-SubCell"/>
</dbReference>
<dbReference type="CDD" id="cd06530">
    <property type="entry name" value="S26_SPase_I"/>
    <property type="match status" value="1"/>
</dbReference>
<reference evidence="7" key="1">
    <citation type="submission" date="2020-05" db="EMBL/GenBank/DDBJ databases">
        <authorList>
            <person name="Chiriac C."/>
            <person name="Salcher M."/>
            <person name="Ghai R."/>
            <person name="Kavagutti S V."/>
        </authorList>
    </citation>
    <scope>NUCLEOTIDE SEQUENCE</scope>
</reference>
<evidence type="ECO:0000256" key="4">
    <source>
        <dbReference type="ARBA" id="ARBA00023136"/>
    </source>
</evidence>
<dbReference type="SUPFAM" id="SSF51306">
    <property type="entry name" value="LexA/Signal peptidase"/>
    <property type="match status" value="1"/>
</dbReference>
<dbReference type="InterPro" id="IPR019533">
    <property type="entry name" value="Peptidase_S26"/>
</dbReference>
<keyword evidence="3 5" id="KW-1133">Transmembrane helix</keyword>
<dbReference type="GO" id="GO:0006465">
    <property type="term" value="P:signal peptide processing"/>
    <property type="evidence" value="ECO:0007669"/>
    <property type="project" value="InterPro"/>
</dbReference>
<dbReference type="InterPro" id="IPR001733">
    <property type="entry name" value="Peptidase_S26B"/>
</dbReference>
<feature type="transmembrane region" description="Helical" evidence="5">
    <location>
        <begin position="148"/>
        <end position="166"/>
    </location>
</feature>
<protein>
    <submittedName>
        <fullName evidence="7">Unannotated protein</fullName>
    </submittedName>
</protein>
<dbReference type="Pfam" id="PF10502">
    <property type="entry name" value="Peptidase_S26"/>
    <property type="match status" value="1"/>
</dbReference>